<dbReference type="EMBL" id="CP036339">
    <property type="protein sequence ID" value="QDT74510.1"/>
    <property type="molecule type" value="Genomic_DNA"/>
</dbReference>
<evidence type="ECO:0000313" key="2">
    <source>
        <dbReference type="Proteomes" id="UP000317909"/>
    </source>
</evidence>
<organism evidence="1 2">
    <name type="scientific">Lacipirellula limnantheis</name>
    <dbReference type="NCBI Taxonomy" id="2528024"/>
    <lineage>
        <taxon>Bacteria</taxon>
        <taxon>Pseudomonadati</taxon>
        <taxon>Planctomycetota</taxon>
        <taxon>Planctomycetia</taxon>
        <taxon>Pirellulales</taxon>
        <taxon>Lacipirellulaceae</taxon>
        <taxon>Lacipirellula</taxon>
    </lineage>
</organism>
<name>A0A517U1L8_9BACT</name>
<accession>A0A517U1L8</accession>
<keyword evidence="2" id="KW-1185">Reference proteome</keyword>
<sequence>MVLSKRTLLQMLLDAGGVANTYPFLSTGQMGQLHELLRDGLVVQIAMPAGFDEVRITDSGREWLAGDECTP</sequence>
<dbReference type="Proteomes" id="UP000317909">
    <property type="component" value="Chromosome"/>
</dbReference>
<protein>
    <submittedName>
        <fullName evidence="1">Uncharacterized protein</fullName>
    </submittedName>
</protein>
<evidence type="ECO:0000313" key="1">
    <source>
        <dbReference type="EMBL" id="QDT74510.1"/>
    </source>
</evidence>
<reference evidence="1 2" key="1">
    <citation type="submission" date="2019-02" db="EMBL/GenBank/DDBJ databases">
        <title>Deep-cultivation of Planctomycetes and their phenomic and genomic characterization uncovers novel biology.</title>
        <authorList>
            <person name="Wiegand S."/>
            <person name="Jogler M."/>
            <person name="Boedeker C."/>
            <person name="Pinto D."/>
            <person name="Vollmers J."/>
            <person name="Rivas-Marin E."/>
            <person name="Kohn T."/>
            <person name="Peeters S.H."/>
            <person name="Heuer A."/>
            <person name="Rast P."/>
            <person name="Oberbeckmann S."/>
            <person name="Bunk B."/>
            <person name="Jeske O."/>
            <person name="Meyerdierks A."/>
            <person name="Storesund J.E."/>
            <person name="Kallscheuer N."/>
            <person name="Luecker S."/>
            <person name="Lage O.M."/>
            <person name="Pohl T."/>
            <person name="Merkel B.J."/>
            <person name="Hornburger P."/>
            <person name="Mueller R.-W."/>
            <person name="Bruemmer F."/>
            <person name="Labrenz M."/>
            <person name="Spormann A.M."/>
            <person name="Op den Camp H."/>
            <person name="Overmann J."/>
            <person name="Amann R."/>
            <person name="Jetten M.S.M."/>
            <person name="Mascher T."/>
            <person name="Medema M.H."/>
            <person name="Devos D.P."/>
            <person name="Kaster A.-K."/>
            <person name="Ovreas L."/>
            <person name="Rohde M."/>
            <person name="Galperin M.Y."/>
            <person name="Jogler C."/>
        </authorList>
    </citation>
    <scope>NUCLEOTIDE SEQUENCE [LARGE SCALE GENOMIC DNA]</scope>
    <source>
        <strain evidence="1 2">I41</strain>
    </source>
</reference>
<gene>
    <name evidence="1" type="ORF">I41_37070</name>
</gene>
<dbReference type="KEGG" id="llh:I41_37070"/>
<dbReference type="AlphaFoldDB" id="A0A517U1L8"/>
<proteinExistence type="predicted"/>